<proteinExistence type="predicted"/>
<sequence>MIQECQDLVFSTYRNLNSSSPGLSGIEGDPSISSVPIPSSSIPGGLQNPNRLLEEGRESILENLYQRPPYQSQTLSNPDIQLLVQQQAPKSARQNESSESGYVSDFSAPNAPGILNNNPSTDLTTASRSGVGSQSQPNSEYAETYDSSTQPSMSYNENYVRGTFSLDDEAATLPFSEDLSDMYMYENRSWGIPFPQ</sequence>
<evidence type="ECO:0000313" key="2">
    <source>
        <dbReference type="EMBL" id="PMD41920.1"/>
    </source>
</evidence>
<dbReference type="Proteomes" id="UP000235786">
    <property type="component" value="Unassembled WGS sequence"/>
</dbReference>
<name>A0A2J6RTS6_HYAVF</name>
<dbReference type="EMBL" id="KZ613944">
    <property type="protein sequence ID" value="PMD41920.1"/>
    <property type="molecule type" value="Genomic_DNA"/>
</dbReference>
<evidence type="ECO:0000256" key="1">
    <source>
        <dbReference type="SAM" id="MobiDB-lite"/>
    </source>
</evidence>
<accession>A0A2J6RTS6</accession>
<gene>
    <name evidence="2" type="ORF">L207DRAFT_333547</name>
</gene>
<feature type="region of interest" description="Disordered" evidence="1">
    <location>
        <begin position="18"/>
        <end position="50"/>
    </location>
</feature>
<dbReference type="AlphaFoldDB" id="A0A2J6RTS6"/>
<feature type="compositionally biased region" description="Polar residues" evidence="1">
    <location>
        <begin position="85"/>
        <end position="101"/>
    </location>
</feature>
<organism evidence="2 3">
    <name type="scientific">Hyaloscypha variabilis (strain UAMH 11265 / GT02V1 / F)</name>
    <name type="common">Meliniomyces variabilis</name>
    <dbReference type="NCBI Taxonomy" id="1149755"/>
    <lineage>
        <taxon>Eukaryota</taxon>
        <taxon>Fungi</taxon>
        <taxon>Dikarya</taxon>
        <taxon>Ascomycota</taxon>
        <taxon>Pezizomycotina</taxon>
        <taxon>Leotiomycetes</taxon>
        <taxon>Helotiales</taxon>
        <taxon>Hyaloscyphaceae</taxon>
        <taxon>Hyaloscypha</taxon>
        <taxon>Hyaloscypha variabilis</taxon>
    </lineage>
</organism>
<keyword evidence="3" id="KW-1185">Reference proteome</keyword>
<feature type="compositionally biased region" description="Polar residues" evidence="1">
    <location>
        <begin position="115"/>
        <end position="155"/>
    </location>
</feature>
<feature type="compositionally biased region" description="Low complexity" evidence="1">
    <location>
        <begin position="30"/>
        <end position="43"/>
    </location>
</feature>
<protein>
    <submittedName>
        <fullName evidence="2">Uncharacterized protein</fullName>
    </submittedName>
</protein>
<feature type="region of interest" description="Disordered" evidence="1">
    <location>
        <begin position="85"/>
        <end position="155"/>
    </location>
</feature>
<reference evidence="2 3" key="1">
    <citation type="submission" date="2016-04" db="EMBL/GenBank/DDBJ databases">
        <title>A degradative enzymes factory behind the ericoid mycorrhizal symbiosis.</title>
        <authorList>
            <consortium name="DOE Joint Genome Institute"/>
            <person name="Martino E."/>
            <person name="Morin E."/>
            <person name="Grelet G."/>
            <person name="Kuo A."/>
            <person name="Kohler A."/>
            <person name="Daghino S."/>
            <person name="Barry K."/>
            <person name="Choi C."/>
            <person name="Cichocki N."/>
            <person name="Clum A."/>
            <person name="Copeland A."/>
            <person name="Hainaut M."/>
            <person name="Haridas S."/>
            <person name="Labutti K."/>
            <person name="Lindquist E."/>
            <person name="Lipzen A."/>
            <person name="Khouja H.-R."/>
            <person name="Murat C."/>
            <person name="Ohm R."/>
            <person name="Olson A."/>
            <person name="Spatafora J."/>
            <person name="Veneault-Fourrey C."/>
            <person name="Henrissat B."/>
            <person name="Grigoriev I."/>
            <person name="Martin F."/>
            <person name="Perotto S."/>
        </authorList>
    </citation>
    <scope>NUCLEOTIDE SEQUENCE [LARGE SCALE GENOMIC DNA]</scope>
    <source>
        <strain evidence="2 3">F</strain>
    </source>
</reference>
<dbReference type="OrthoDB" id="10421403at2759"/>
<evidence type="ECO:0000313" key="3">
    <source>
        <dbReference type="Proteomes" id="UP000235786"/>
    </source>
</evidence>